<gene>
    <name evidence="3" type="ORF">XhyaCFBP1156_08385</name>
</gene>
<evidence type="ECO:0000313" key="3">
    <source>
        <dbReference type="EMBL" id="PPU98266.1"/>
    </source>
</evidence>
<dbReference type="InterPro" id="IPR053728">
    <property type="entry name" value="Alginate_Permeability_Chnl"/>
</dbReference>
<dbReference type="Proteomes" id="UP000238261">
    <property type="component" value="Unassembled WGS sequence"/>
</dbReference>
<dbReference type="SUPFAM" id="SSF56935">
    <property type="entry name" value="Porins"/>
    <property type="match status" value="1"/>
</dbReference>
<evidence type="ECO:0000256" key="1">
    <source>
        <dbReference type="SAM" id="SignalP"/>
    </source>
</evidence>
<dbReference type="AlphaFoldDB" id="A0A2S7EYQ1"/>
<feature type="signal peptide" evidence="1">
    <location>
        <begin position="1"/>
        <end position="21"/>
    </location>
</feature>
<dbReference type="InterPro" id="IPR025388">
    <property type="entry name" value="Alginate_export_dom"/>
</dbReference>
<evidence type="ECO:0000259" key="2">
    <source>
        <dbReference type="Pfam" id="PF13372"/>
    </source>
</evidence>
<keyword evidence="4" id="KW-1185">Reference proteome</keyword>
<dbReference type="Pfam" id="PF13372">
    <property type="entry name" value="Alginate_exp"/>
    <property type="match status" value="1"/>
</dbReference>
<keyword evidence="1" id="KW-0732">Signal</keyword>
<dbReference type="EMBL" id="MDEG01000005">
    <property type="protein sequence ID" value="PPU98266.1"/>
    <property type="molecule type" value="Genomic_DNA"/>
</dbReference>
<organism evidence="3 4">
    <name type="scientific">Xanthomonas hyacinthi</name>
    <dbReference type="NCBI Taxonomy" id="56455"/>
    <lineage>
        <taxon>Bacteria</taxon>
        <taxon>Pseudomonadati</taxon>
        <taxon>Pseudomonadota</taxon>
        <taxon>Gammaproteobacteria</taxon>
        <taxon>Lysobacterales</taxon>
        <taxon>Lysobacteraceae</taxon>
        <taxon>Xanthomonas</taxon>
    </lineage>
</organism>
<sequence length="468" mass="52155">MRHGALLALACTIAFAVPARAEEQALQPPAPATRPLPSTNRWQEDWSALADPVLRQAPLDRLKYLPLDVDDAQRYLSLGANLRERVESNDAPGLGTGTTADAYLLQRLQLHADLHLGSHWQAFAQLEDVRAYAKRVRSGADQNRLDLRLAFLAYQHRLAAGTFKARVGRQDFAFDLQRFVSSRDGPNLRQSFDAVWADWETARWRVLGFVSQPVQYADARAFDDRSSRRVRFSTLRAERKVFGDNELSAYYALYARDQAHYQDGSGRERRHVFDLRFAGAARGADWDLETMVQRGRVGPQSIHAWAFGARAGYTLERFAAQPRLGLQLDAASGDAHAGDGRVDTFNPLFPNGYYFALAGYTGYSNLVHLKPSLQWQAAPALTATLGVGLLWRQTSADAVYLQPNVPVAGSAGHGGRWTGRYTQLRLQRTLSPQLTAALEAVRYEVGSALRQAGARDSDYVGVELRWAW</sequence>
<name>A0A2S7EYQ1_9XANT</name>
<feature type="chain" id="PRO_5015714422" description="Alginate export domain-containing protein" evidence="1">
    <location>
        <begin position="22"/>
        <end position="468"/>
    </location>
</feature>
<accession>A0A2S7EYQ1</accession>
<evidence type="ECO:0000313" key="4">
    <source>
        <dbReference type="Proteomes" id="UP000238261"/>
    </source>
</evidence>
<proteinExistence type="predicted"/>
<feature type="domain" description="Alginate export" evidence="2">
    <location>
        <begin position="75"/>
        <end position="462"/>
    </location>
</feature>
<dbReference type="OrthoDB" id="311329at2"/>
<protein>
    <recommendedName>
        <fullName evidence="2">Alginate export domain-containing protein</fullName>
    </recommendedName>
</protein>
<reference evidence="4" key="1">
    <citation type="submission" date="2016-08" db="EMBL/GenBank/DDBJ databases">
        <authorList>
            <person name="Merda D."/>
            <person name="Briand M."/>
            <person name="Taghouti G."/>
            <person name="Carrere S."/>
            <person name="Gouzy J."/>
            <person name="Portier P."/>
            <person name="Jacques M.-A."/>
            <person name="Fischer-Le Saux M."/>
        </authorList>
    </citation>
    <scope>NUCLEOTIDE SEQUENCE [LARGE SCALE GENOMIC DNA]</scope>
    <source>
        <strain evidence="4">CFBP1156</strain>
    </source>
</reference>
<comment type="caution">
    <text evidence="3">The sequence shown here is derived from an EMBL/GenBank/DDBJ whole genome shotgun (WGS) entry which is preliminary data.</text>
</comment>
<dbReference type="Gene3D" id="2.40.160.100">
    <property type="match status" value="1"/>
</dbReference>